<protein>
    <submittedName>
        <fullName evidence="2">Alcohol dehydrogenase superfamily, zinc-containing</fullName>
    </submittedName>
</protein>
<reference evidence="2" key="1">
    <citation type="submission" date="2020-02" db="EMBL/GenBank/DDBJ databases">
        <authorList>
            <person name="Meier V. D."/>
        </authorList>
    </citation>
    <scope>NUCLEOTIDE SEQUENCE</scope>
    <source>
        <strain evidence="2">AVDCRST_MAG01</strain>
    </source>
</reference>
<dbReference type="AlphaFoldDB" id="A0A6J4P5W7"/>
<accession>A0A6J4P5W7</accession>
<evidence type="ECO:0000256" key="1">
    <source>
        <dbReference type="SAM" id="MobiDB-lite"/>
    </source>
</evidence>
<feature type="non-terminal residue" evidence="2">
    <location>
        <position position="1"/>
    </location>
</feature>
<dbReference type="EMBL" id="CADCUW010000157">
    <property type="protein sequence ID" value="CAA9401801.1"/>
    <property type="molecule type" value="Genomic_DNA"/>
</dbReference>
<sequence length="32" mass="3761">GGQHRVRDGRAHLARREDRWRAPAHHPGPRVR</sequence>
<feature type="compositionally biased region" description="Basic and acidic residues" evidence="1">
    <location>
        <begin position="1"/>
        <end position="21"/>
    </location>
</feature>
<organism evidence="2">
    <name type="scientific">uncultured Rubrobacteraceae bacterium</name>
    <dbReference type="NCBI Taxonomy" id="349277"/>
    <lineage>
        <taxon>Bacteria</taxon>
        <taxon>Bacillati</taxon>
        <taxon>Actinomycetota</taxon>
        <taxon>Rubrobacteria</taxon>
        <taxon>Rubrobacterales</taxon>
        <taxon>Rubrobacteraceae</taxon>
        <taxon>environmental samples</taxon>
    </lineage>
</organism>
<feature type="non-terminal residue" evidence="2">
    <location>
        <position position="32"/>
    </location>
</feature>
<feature type="compositionally biased region" description="Basic residues" evidence="1">
    <location>
        <begin position="22"/>
        <end position="32"/>
    </location>
</feature>
<gene>
    <name evidence="2" type="ORF">AVDCRST_MAG01-01-1080</name>
</gene>
<evidence type="ECO:0000313" key="2">
    <source>
        <dbReference type="EMBL" id="CAA9401801.1"/>
    </source>
</evidence>
<feature type="region of interest" description="Disordered" evidence="1">
    <location>
        <begin position="1"/>
        <end position="32"/>
    </location>
</feature>
<name>A0A6J4P5W7_9ACTN</name>
<proteinExistence type="predicted"/>